<keyword evidence="2" id="KW-0808">Transferase</keyword>
<comment type="caution">
    <text evidence="2">The sequence shown here is derived from an EMBL/GenBank/DDBJ whole genome shotgun (WGS) entry which is preliminary data.</text>
</comment>
<dbReference type="SUPFAM" id="SSF53756">
    <property type="entry name" value="UDP-Glycosyltransferase/glycogen phosphorylase"/>
    <property type="match status" value="1"/>
</dbReference>
<dbReference type="InterPro" id="IPR050194">
    <property type="entry name" value="Glycosyltransferase_grp1"/>
</dbReference>
<keyword evidence="3" id="KW-1185">Reference proteome</keyword>
<dbReference type="Pfam" id="PF00534">
    <property type="entry name" value="Glycos_transf_1"/>
    <property type="match status" value="1"/>
</dbReference>
<evidence type="ECO:0000313" key="3">
    <source>
        <dbReference type="Proteomes" id="UP000288178"/>
    </source>
</evidence>
<reference evidence="2 3" key="1">
    <citation type="submission" date="2019-01" db="EMBL/GenBank/DDBJ databases">
        <authorList>
            <person name="Chen W.-M."/>
        </authorList>
    </citation>
    <scope>NUCLEOTIDE SEQUENCE [LARGE SCALE GENOMIC DNA]</scope>
    <source>
        <strain evidence="2 3">ICH-3</strain>
    </source>
</reference>
<dbReference type="OrthoDB" id="7560678at2"/>
<evidence type="ECO:0000313" key="2">
    <source>
        <dbReference type="EMBL" id="RVT53517.1"/>
    </source>
</evidence>
<dbReference type="InterPro" id="IPR001296">
    <property type="entry name" value="Glyco_trans_1"/>
</dbReference>
<dbReference type="GO" id="GO:0016757">
    <property type="term" value="F:glycosyltransferase activity"/>
    <property type="evidence" value="ECO:0007669"/>
    <property type="project" value="InterPro"/>
</dbReference>
<name>A0A3S2TSF9_9BURK</name>
<organism evidence="2 3">
    <name type="scientific">Rubrivivax albus</name>
    <dbReference type="NCBI Taxonomy" id="2499835"/>
    <lineage>
        <taxon>Bacteria</taxon>
        <taxon>Pseudomonadati</taxon>
        <taxon>Pseudomonadota</taxon>
        <taxon>Betaproteobacteria</taxon>
        <taxon>Burkholderiales</taxon>
        <taxon>Sphaerotilaceae</taxon>
        <taxon>Rubrivivax</taxon>
    </lineage>
</organism>
<feature type="domain" description="Glycosyl transferase family 1" evidence="1">
    <location>
        <begin position="225"/>
        <end position="384"/>
    </location>
</feature>
<dbReference type="Gene3D" id="3.40.50.2000">
    <property type="entry name" value="Glycogen Phosphorylase B"/>
    <property type="match status" value="2"/>
</dbReference>
<gene>
    <name evidence="2" type="ORF">ENE75_01030</name>
</gene>
<accession>A0A3S2TSF9</accession>
<evidence type="ECO:0000259" key="1">
    <source>
        <dbReference type="Pfam" id="PF00534"/>
    </source>
</evidence>
<protein>
    <submittedName>
        <fullName evidence="2">Colanic acid biosynthesis glycosyltransferase WcaL</fullName>
    </submittedName>
</protein>
<sequence length="416" mass="44278">MLNTAPTAPRPLAVLVKRFPKLSETFVLEEVLGLERLGLPLCLYTLAPASDELVHPQVAQVRAVVVGVPARLRDAPGAFAWRHARLLAGAPWRYLRALREALRAGGPGARAFLRGGWLAAQLQDDRAAHLHAHFVDEPADVAGVAAVLAGLAHSLSAHAKDIYLAPPAALTRRLGDASFTVTCTEANRAALQAAHPQAVVRRMYHGIDATLFHPAHRTSPALVPRLLSVGRLREKKGLDTLILACARLQRQGIGFTCDIVGYGEQQAALEALIDQHRLGGHVRLLGKLNRPQVLQRYAQASVFVQPSRVAADGDRDGIPNVLLEALACGLPVVATRVSGIPEVIEPGRNGVLVPPDDPAALADAIAALLAHPGQAAALGRAGRATVLEHFDNTRNLQTLIGLLETLHAQPHACAAH</sequence>
<proteinExistence type="predicted"/>
<dbReference type="PANTHER" id="PTHR45947:SF14">
    <property type="entry name" value="SLL1723 PROTEIN"/>
    <property type="match status" value="1"/>
</dbReference>
<dbReference type="AlphaFoldDB" id="A0A3S2TSF9"/>
<dbReference type="EMBL" id="SACT01000001">
    <property type="protein sequence ID" value="RVT53517.1"/>
    <property type="molecule type" value="Genomic_DNA"/>
</dbReference>
<dbReference type="PANTHER" id="PTHR45947">
    <property type="entry name" value="SULFOQUINOVOSYL TRANSFERASE SQD2"/>
    <property type="match status" value="1"/>
</dbReference>
<dbReference type="RefSeq" id="WP_128194745.1">
    <property type="nucleotide sequence ID" value="NZ_SACT01000001.1"/>
</dbReference>
<dbReference type="Proteomes" id="UP000288178">
    <property type="component" value="Unassembled WGS sequence"/>
</dbReference>